<accession>A0AA90R0P1</accession>
<proteinExistence type="predicted"/>
<feature type="domain" description="Transposase IS110-like N-terminal" evidence="1">
    <location>
        <begin position="19"/>
        <end position="179"/>
    </location>
</feature>
<dbReference type="PANTHER" id="PTHR33055:SF13">
    <property type="entry name" value="TRANSPOSASE"/>
    <property type="match status" value="1"/>
</dbReference>
<name>A0AA90R0P1_9BACI</name>
<evidence type="ECO:0000313" key="3">
    <source>
        <dbReference type="EMBL" id="MDQ6600694.1"/>
    </source>
</evidence>
<sequence length="431" mass="49226">MNYNQNKKIAQITSQTLIIGVDIAKFKHVARAQDFRGIEFGSTCYFENTKEGFYHFLKWISEIKKEQSMDKVVVGMEPTGHYWFNLAHILKENEIKFVVVNPLHVKKSKELDDNSPTKNDVKDAKVIAQLVKDGRYAEPTIPQGVYAELRVAKKIRDLLTDDLQTVQGQVHNWIDRYFPEFLTVFKKWEGKAALQFLKLYALPHEIIDFSDQELLTHLRKAVTRSVGLNKIQELKQAASKSIGLRQGSDMAKLELKTLLDKYDLIQLKFEDLGSKIDILLDKIPGVPQMLAIKGVGRDTVAGFFAEVGDLNDYTHPRQIIKLAGLSLKENTSGKHKGKTTITKRGRKKLRALLFRVCMILVAKNSAFKALHAYYTQRSDNPLKKMQSLIALCNKLIRIFFSISKKQFEFSEEKMLKDVPHLSVAKNIEMAA</sequence>
<organism evidence="3 4">
    <name type="scientific">Bacillus salipaludis</name>
    <dbReference type="NCBI Taxonomy" id="2547811"/>
    <lineage>
        <taxon>Bacteria</taxon>
        <taxon>Bacillati</taxon>
        <taxon>Bacillota</taxon>
        <taxon>Bacilli</taxon>
        <taxon>Bacillales</taxon>
        <taxon>Bacillaceae</taxon>
        <taxon>Bacillus</taxon>
    </lineage>
</organism>
<dbReference type="RefSeq" id="WP_308914345.1">
    <property type="nucleotide sequence ID" value="NZ_JAVGVR010000002.1"/>
</dbReference>
<dbReference type="Pfam" id="PF02371">
    <property type="entry name" value="Transposase_20"/>
    <property type="match status" value="1"/>
</dbReference>
<dbReference type="InterPro" id="IPR002525">
    <property type="entry name" value="Transp_IS110-like_N"/>
</dbReference>
<dbReference type="Pfam" id="PF01548">
    <property type="entry name" value="DEDD_Tnp_IS110"/>
    <property type="match status" value="1"/>
</dbReference>
<dbReference type="GO" id="GO:0006313">
    <property type="term" value="P:DNA transposition"/>
    <property type="evidence" value="ECO:0007669"/>
    <property type="project" value="InterPro"/>
</dbReference>
<evidence type="ECO:0000259" key="1">
    <source>
        <dbReference type="Pfam" id="PF01548"/>
    </source>
</evidence>
<dbReference type="AlphaFoldDB" id="A0AA90R0P1"/>
<dbReference type="Proteomes" id="UP001178888">
    <property type="component" value="Unassembled WGS sequence"/>
</dbReference>
<dbReference type="GO" id="GO:0003677">
    <property type="term" value="F:DNA binding"/>
    <property type="evidence" value="ECO:0007669"/>
    <property type="project" value="InterPro"/>
</dbReference>
<dbReference type="GO" id="GO:0004803">
    <property type="term" value="F:transposase activity"/>
    <property type="evidence" value="ECO:0007669"/>
    <property type="project" value="InterPro"/>
</dbReference>
<dbReference type="InterPro" id="IPR047650">
    <property type="entry name" value="Transpos_IS110"/>
</dbReference>
<dbReference type="InterPro" id="IPR003346">
    <property type="entry name" value="Transposase_20"/>
</dbReference>
<dbReference type="NCBIfam" id="NF033542">
    <property type="entry name" value="transpos_IS110"/>
    <property type="match status" value="1"/>
</dbReference>
<keyword evidence="4" id="KW-1185">Reference proteome</keyword>
<reference evidence="3" key="1">
    <citation type="submission" date="2023-08" db="EMBL/GenBank/DDBJ databases">
        <title>Nitrogen cycling bacteria in agricultural field soils.</title>
        <authorList>
            <person name="Jang J."/>
        </authorList>
    </citation>
    <scope>NUCLEOTIDE SEQUENCE</scope>
    <source>
        <strain evidence="3">PS3-36</strain>
    </source>
</reference>
<comment type="caution">
    <text evidence="3">The sequence shown here is derived from an EMBL/GenBank/DDBJ whole genome shotgun (WGS) entry which is preliminary data.</text>
</comment>
<feature type="domain" description="Transposase IS116/IS110/IS902 C-terminal" evidence="2">
    <location>
        <begin position="291"/>
        <end position="371"/>
    </location>
</feature>
<dbReference type="EMBL" id="JAVGVR010000002">
    <property type="protein sequence ID" value="MDQ6600694.1"/>
    <property type="molecule type" value="Genomic_DNA"/>
</dbReference>
<protein>
    <submittedName>
        <fullName evidence="3">IS110 family transposase</fullName>
    </submittedName>
</protein>
<dbReference type="PANTHER" id="PTHR33055">
    <property type="entry name" value="TRANSPOSASE FOR INSERTION SEQUENCE ELEMENT IS1111A"/>
    <property type="match status" value="1"/>
</dbReference>
<evidence type="ECO:0000259" key="2">
    <source>
        <dbReference type="Pfam" id="PF02371"/>
    </source>
</evidence>
<gene>
    <name evidence="3" type="ORF">RCG21_31200</name>
</gene>
<evidence type="ECO:0000313" key="4">
    <source>
        <dbReference type="Proteomes" id="UP001178888"/>
    </source>
</evidence>